<evidence type="ECO:0000313" key="10">
    <source>
        <dbReference type="Proteomes" id="UP000252023"/>
    </source>
</evidence>
<evidence type="ECO:0000256" key="8">
    <source>
        <dbReference type="SAM" id="Phobius"/>
    </source>
</evidence>
<dbReference type="Gene3D" id="1.20.1530.20">
    <property type="match status" value="1"/>
</dbReference>
<keyword evidence="7 8" id="KW-0472">Membrane</keyword>
<evidence type="ECO:0000256" key="7">
    <source>
        <dbReference type="ARBA" id="ARBA00023136"/>
    </source>
</evidence>
<dbReference type="KEGG" id="pars:DRW48_12360"/>
<protein>
    <submittedName>
        <fullName evidence="9">AEC family transporter</fullName>
    </submittedName>
</protein>
<dbReference type="GO" id="GO:0005886">
    <property type="term" value="C:plasma membrane"/>
    <property type="evidence" value="ECO:0007669"/>
    <property type="project" value="UniProtKB-SubCell"/>
</dbReference>
<feature type="transmembrane region" description="Helical" evidence="8">
    <location>
        <begin position="220"/>
        <end position="242"/>
    </location>
</feature>
<feature type="transmembrane region" description="Helical" evidence="8">
    <location>
        <begin position="248"/>
        <end position="269"/>
    </location>
</feature>
<proteinExistence type="inferred from homology"/>
<keyword evidence="6 8" id="KW-1133">Transmembrane helix</keyword>
<feature type="transmembrane region" description="Helical" evidence="8">
    <location>
        <begin position="276"/>
        <end position="301"/>
    </location>
</feature>
<reference evidence="10" key="1">
    <citation type="submission" date="2018-07" db="EMBL/GenBank/DDBJ databases">
        <title>Genome sequencing of Paracoccus sp. SC2-6.</title>
        <authorList>
            <person name="Heo J."/>
            <person name="Kim S.-J."/>
            <person name="Kwon S.-W."/>
        </authorList>
    </citation>
    <scope>NUCLEOTIDE SEQUENCE [LARGE SCALE GENOMIC DNA]</scope>
    <source>
        <strain evidence="10">SC2-6</strain>
    </source>
</reference>
<evidence type="ECO:0000256" key="1">
    <source>
        <dbReference type="ARBA" id="ARBA00004651"/>
    </source>
</evidence>
<evidence type="ECO:0000256" key="6">
    <source>
        <dbReference type="ARBA" id="ARBA00022989"/>
    </source>
</evidence>
<dbReference type="PANTHER" id="PTHR36838:SF4">
    <property type="entry name" value="AUXIN EFFLUX CARRIER FAMILY PROTEIN"/>
    <property type="match status" value="1"/>
</dbReference>
<evidence type="ECO:0000256" key="4">
    <source>
        <dbReference type="ARBA" id="ARBA00022475"/>
    </source>
</evidence>
<sequence length="303" mass="31322">MLIVLATLLPDLALIALGGWLVRRTGAEVWRGIDRINFDLLLPALLFLAAARRPASLADLGTIGLSIWALAGIGLLAGMLLMPNAGPQARLDFAGQWQTCWRFSTPLAFVAVAAFPDRVQGLMGVAVGAGVPISNLLAVTVLSRGGGLGFGATLLRVALNPFLLASLAGLAVGLLDLHPPGPLMAMAQRLADAAIPMALLSMGATLDWQALHRPRPREAAFVAIKLLALPLAALVLGLVLGLPADQRAVLLLIAALPTAPSAHVLAGVFGANPRPVATLIAQGTIAAALTLPVWMVLALHFQG</sequence>
<feature type="transmembrane region" description="Helical" evidence="8">
    <location>
        <begin position="63"/>
        <end position="82"/>
    </location>
</feature>
<dbReference type="EMBL" id="CP030918">
    <property type="protein sequence ID" value="AXC50374.1"/>
    <property type="molecule type" value="Genomic_DNA"/>
</dbReference>
<organism evidence="9 10">
    <name type="scientific">Paracoccus suum</name>
    <dbReference type="NCBI Taxonomy" id="2259340"/>
    <lineage>
        <taxon>Bacteria</taxon>
        <taxon>Pseudomonadati</taxon>
        <taxon>Pseudomonadota</taxon>
        <taxon>Alphaproteobacteria</taxon>
        <taxon>Rhodobacterales</taxon>
        <taxon>Paracoccaceae</taxon>
        <taxon>Paracoccus</taxon>
    </lineage>
</organism>
<evidence type="ECO:0000256" key="3">
    <source>
        <dbReference type="ARBA" id="ARBA00022448"/>
    </source>
</evidence>
<dbReference type="GO" id="GO:0055085">
    <property type="term" value="P:transmembrane transport"/>
    <property type="evidence" value="ECO:0007669"/>
    <property type="project" value="InterPro"/>
</dbReference>
<comment type="similarity">
    <text evidence="2">Belongs to the auxin efflux carrier (TC 2.A.69) family.</text>
</comment>
<dbReference type="Pfam" id="PF03547">
    <property type="entry name" value="Mem_trans"/>
    <property type="match status" value="1"/>
</dbReference>
<keyword evidence="3" id="KW-0813">Transport</keyword>
<dbReference type="InterPro" id="IPR004776">
    <property type="entry name" value="Mem_transp_PIN-like"/>
</dbReference>
<dbReference type="OrthoDB" id="9805563at2"/>
<dbReference type="AlphaFoldDB" id="A0A344PLW9"/>
<comment type="subcellular location">
    <subcellularLocation>
        <location evidence="1">Cell membrane</location>
        <topology evidence="1">Multi-pass membrane protein</topology>
    </subcellularLocation>
</comment>
<evidence type="ECO:0000313" key="9">
    <source>
        <dbReference type="EMBL" id="AXC50374.1"/>
    </source>
</evidence>
<evidence type="ECO:0000256" key="2">
    <source>
        <dbReference type="ARBA" id="ARBA00010145"/>
    </source>
</evidence>
<dbReference type="Proteomes" id="UP000252023">
    <property type="component" value="Chromosome"/>
</dbReference>
<dbReference type="InterPro" id="IPR038770">
    <property type="entry name" value="Na+/solute_symporter_sf"/>
</dbReference>
<keyword evidence="4" id="KW-1003">Cell membrane</keyword>
<keyword evidence="10" id="KW-1185">Reference proteome</keyword>
<accession>A0A344PLW9</accession>
<dbReference type="PANTHER" id="PTHR36838">
    <property type="entry name" value="AUXIN EFFLUX CARRIER FAMILY PROTEIN"/>
    <property type="match status" value="1"/>
</dbReference>
<dbReference type="RefSeq" id="WP_114076691.1">
    <property type="nucleotide sequence ID" value="NZ_CP030918.1"/>
</dbReference>
<gene>
    <name evidence="9" type="ORF">DRW48_12360</name>
</gene>
<evidence type="ECO:0000256" key="5">
    <source>
        <dbReference type="ARBA" id="ARBA00022692"/>
    </source>
</evidence>
<name>A0A344PLW9_9RHOB</name>
<feature type="transmembrane region" description="Helical" evidence="8">
    <location>
        <begin position="154"/>
        <end position="175"/>
    </location>
</feature>
<feature type="transmembrane region" description="Helical" evidence="8">
    <location>
        <begin position="122"/>
        <end position="142"/>
    </location>
</feature>
<keyword evidence="5 8" id="KW-0812">Transmembrane</keyword>